<dbReference type="SMART" id="SM00906">
    <property type="entry name" value="Fungal_trans"/>
    <property type="match status" value="1"/>
</dbReference>
<dbReference type="GO" id="GO:0003677">
    <property type="term" value="F:DNA binding"/>
    <property type="evidence" value="ECO:0007669"/>
    <property type="project" value="InterPro"/>
</dbReference>
<dbReference type="Gene3D" id="1.20.1250.20">
    <property type="entry name" value="MFS general substrate transporter like domains"/>
    <property type="match status" value="1"/>
</dbReference>
<feature type="transmembrane region" description="Helical" evidence="8">
    <location>
        <begin position="131"/>
        <end position="154"/>
    </location>
</feature>
<keyword evidence="5 8" id="KW-0472">Membrane</keyword>
<dbReference type="InterPro" id="IPR005828">
    <property type="entry name" value="MFS_sugar_transport-like"/>
</dbReference>
<dbReference type="GO" id="GO:0005351">
    <property type="term" value="F:carbohydrate:proton symporter activity"/>
    <property type="evidence" value="ECO:0007669"/>
    <property type="project" value="TreeGrafter"/>
</dbReference>
<feature type="transmembrane region" description="Helical" evidence="8">
    <location>
        <begin position="321"/>
        <end position="341"/>
    </location>
</feature>
<feature type="transmembrane region" description="Helical" evidence="8">
    <location>
        <begin position="190"/>
        <end position="211"/>
    </location>
</feature>
<keyword evidence="3 8" id="KW-0812">Transmembrane</keyword>
<organism evidence="10 11">
    <name type="scientific">Plectosphaerella cucumerina</name>
    <dbReference type="NCBI Taxonomy" id="40658"/>
    <lineage>
        <taxon>Eukaryota</taxon>
        <taxon>Fungi</taxon>
        <taxon>Dikarya</taxon>
        <taxon>Ascomycota</taxon>
        <taxon>Pezizomycotina</taxon>
        <taxon>Sordariomycetes</taxon>
        <taxon>Hypocreomycetidae</taxon>
        <taxon>Glomerellales</taxon>
        <taxon>Plectosphaerellaceae</taxon>
        <taxon>Plectosphaerella</taxon>
    </lineage>
</organism>
<keyword evidence="4 8" id="KW-1133">Transmembrane helix</keyword>
<dbReference type="GO" id="GO:0006351">
    <property type="term" value="P:DNA-templated transcription"/>
    <property type="evidence" value="ECO:0007669"/>
    <property type="project" value="InterPro"/>
</dbReference>
<dbReference type="InterPro" id="IPR007219">
    <property type="entry name" value="XnlR_reg_dom"/>
</dbReference>
<feature type="transmembrane region" description="Helical" evidence="8">
    <location>
        <begin position="386"/>
        <end position="406"/>
    </location>
</feature>
<dbReference type="GO" id="GO:0008270">
    <property type="term" value="F:zinc ion binding"/>
    <property type="evidence" value="ECO:0007669"/>
    <property type="project" value="InterPro"/>
</dbReference>
<dbReference type="CDD" id="cd12148">
    <property type="entry name" value="fungal_TF_MHR"/>
    <property type="match status" value="1"/>
</dbReference>
<dbReference type="PANTHER" id="PTHR48022">
    <property type="entry name" value="PLASTIDIC GLUCOSE TRANSPORTER 4"/>
    <property type="match status" value="1"/>
</dbReference>
<feature type="domain" description="Major facilitator superfamily (MFS) profile" evidence="9">
    <location>
        <begin position="57"/>
        <end position="512"/>
    </location>
</feature>
<evidence type="ECO:0000256" key="3">
    <source>
        <dbReference type="ARBA" id="ARBA00022692"/>
    </source>
</evidence>
<accession>A0A8K0TGS9</accession>
<dbReference type="Pfam" id="PF00083">
    <property type="entry name" value="Sugar_tr"/>
    <property type="match status" value="1"/>
</dbReference>
<comment type="similarity">
    <text evidence="2">Belongs to the major facilitator superfamily. Sugar transporter (TC 2.A.1.1) family.</text>
</comment>
<evidence type="ECO:0000313" key="10">
    <source>
        <dbReference type="EMBL" id="KAH7361824.1"/>
    </source>
</evidence>
<comment type="subcellular location">
    <subcellularLocation>
        <location evidence="1">Membrane</location>
        <topology evidence="1">Multi-pass membrane protein</topology>
    </subcellularLocation>
</comment>
<evidence type="ECO:0000256" key="1">
    <source>
        <dbReference type="ARBA" id="ARBA00004141"/>
    </source>
</evidence>
<evidence type="ECO:0000256" key="5">
    <source>
        <dbReference type="ARBA" id="ARBA00023136"/>
    </source>
</evidence>
<dbReference type="OrthoDB" id="2544694at2759"/>
<protein>
    <recommendedName>
        <fullName evidence="9">Major facilitator superfamily (MFS) profile domain-containing protein</fullName>
    </recommendedName>
</protein>
<dbReference type="InterPro" id="IPR036259">
    <property type="entry name" value="MFS_trans_sf"/>
</dbReference>
<dbReference type="PROSITE" id="PS00216">
    <property type="entry name" value="SUGAR_TRANSPORT_1"/>
    <property type="match status" value="1"/>
</dbReference>
<reference evidence="10" key="1">
    <citation type="journal article" date="2021" name="Nat. Commun.">
        <title>Genetic determinants of endophytism in the Arabidopsis root mycobiome.</title>
        <authorList>
            <person name="Mesny F."/>
            <person name="Miyauchi S."/>
            <person name="Thiergart T."/>
            <person name="Pickel B."/>
            <person name="Atanasova L."/>
            <person name="Karlsson M."/>
            <person name="Huettel B."/>
            <person name="Barry K.W."/>
            <person name="Haridas S."/>
            <person name="Chen C."/>
            <person name="Bauer D."/>
            <person name="Andreopoulos W."/>
            <person name="Pangilinan J."/>
            <person name="LaButti K."/>
            <person name="Riley R."/>
            <person name="Lipzen A."/>
            <person name="Clum A."/>
            <person name="Drula E."/>
            <person name="Henrissat B."/>
            <person name="Kohler A."/>
            <person name="Grigoriev I.V."/>
            <person name="Martin F.M."/>
            <person name="Hacquard S."/>
        </authorList>
    </citation>
    <scope>NUCLEOTIDE SEQUENCE</scope>
    <source>
        <strain evidence="10">MPI-CAGE-AT-0016</strain>
    </source>
</reference>
<feature type="transmembrane region" description="Helical" evidence="8">
    <location>
        <begin position="426"/>
        <end position="447"/>
    </location>
</feature>
<feature type="transmembrane region" description="Helical" evidence="8">
    <location>
        <begin position="459"/>
        <end position="481"/>
    </location>
</feature>
<comment type="caution">
    <text evidence="10">The sequence shown here is derived from an EMBL/GenBank/DDBJ whole genome shotgun (WGS) entry which is preliminary data.</text>
</comment>
<keyword evidence="11" id="KW-1185">Reference proteome</keyword>
<feature type="transmembrane region" description="Helical" evidence="8">
    <location>
        <begin position="223"/>
        <end position="242"/>
    </location>
</feature>
<feature type="compositionally biased region" description="Basic and acidic residues" evidence="7">
    <location>
        <begin position="1"/>
        <end position="12"/>
    </location>
</feature>
<dbReference type="EMBL" id="JAGPXD010000003">
    <property type="protein sequence ID" value="KAH7361824.1"/>
    <property type="molecule type" value="Genomic_DNA"/>
</dbReference>
<dbReference type="Pfam" id="PF04082">
    <property type="entry name" value="Fungal_trans"/>
    <property type="match status" value="1"/>
</dbReference>
<evidence type="ECO:0000256" key="2">
    <source>
        <dbReference type="ARBA" id="ARBA00010992"/>
    </source>
</evidence>
<gene>
    <name evidence="10" type="ORF">B0T11DRAFT_351693</name>
</gene>
<feature type="transmembrane region" description="Helical" evidence="8">
    <location>
        <begin position="353"/>
        <end position="374"/>
    </location>
</feature>
<feature type="transmembrane region" description="Helical" evidence="8">
    <location>
        <begin position="72"/>
        <end position="91"/>
    </location>
</feature>
<evidence type="ECO:0000259" key="9">
    <source>
        <dbReference type="PROSITE" id="PS50850"/>
    </source>
</evidence>
<evidence type="ECO:0000256" key="8">
    <source>
        <dbReference type="SAM" id="Phobius"/>
    </source>
</evidence>
<dbReference type="InterPro" id="IPR050360">
    <property type="entry name" value="MFS_Sugar_Transporters"/>
</dbReference>
<sequence>MEEKPQHPEVATRSRSFSQGQTIATPGDQYGVPSWASYMPGPSPTYRFRGLSAPWARTGITLSTLTMTASDLALMGSISSLAPYLTTVGLADGSKHAKFLVGLINSLYWVGVIIGALLVGGFSNKVGRRRAIVFTGIFAIVVIPMLASLQNFAWALVTRFANGLATGSFDSVGLNWSAETVDPRHRGRTIGFHMSCAAIGAAIAYFIPFGLSKHSPGDVVWRLPLAFQLLFILFVLSVVCFLPESPRWLVQVGLTDAARDVLLAVKHCDNPEELPTMVETELESVSNAIEMERRHNSSTSYWAMFTVPDDLKTARRTWSAIFIQFATQAMVGSGFVSGYGIQIFETGGWSPDLAALLAGLAIVTQAVFGMPGAIFSDKLGRRKAMIGGAAVGAVILALIGMCGYFVDKHSESNPALAKSYGSATVALVFLWCAVFGATWLWCPFVYPSEIFPAQSRAKGSSVGIVGLGLGSFFASMISPYLFDAIGYQSLFMICGLSLLVAVICYLWMPETAGYEWGLNMPLEEKLDAYADIIRWLDEPYQPDPQYGTLPPAPDEIVTLCPLLALCDLDGKPHGCLKHVTIAALAKSNVTEPSLSAAIALASLENANTLTAAQPITALEANDEHSASAIGTDGAAKVVDFLRTPEYWQIDELFPGPTSMVESESSLLQAFVSILGKFWTDKTSGKRFYVGPTSNLHLSEAPATITVPSSWLQRVVRPPLISFRATLPEDELLNCFWVHVNTHFQLYSSEHEIKNQMHLNPLLRISVLAVGSIFLEAEHADSDEHSLGPGSYIEYCVERFTRLIGEAIEVVSLSHVQAFLLRSYLATMMGRLESATIFLGIACNMAKVMGLHVNPNSLDGGDQPTPSTPVHRDRERTFWACFRMDRCLAILEGRAVLMAACDISVQPPLRETSNTYKCPDAAMVTPEALYALHVDLADLQDKCLGKIYSFSSMSCVEDGITEGNLRYVSWLRSLPPTLRNTMRSEHCSPSLLSLHLCYHTGLLLLHRPGLKSTGHRDHLANSRCSESASAIAGLLKAYRDQFANSVADFMVVHAAFTGALAHMVLLEHPDIASYHKTARALKTIIDFLVWVAPRSEYARNVYSDLRQFALKWSIKPVNSPTFWQA</sequence>
<evidence type="ECO:0000256" key="4">
    <source>
        <dbReference type="ARBA" id="ARBA00022989"/>
    </source>
</evidence>
<dbReference type="InterPro" id="IPR020846">
    <property type="entry name" value="MFS_dom"/>
</dbReference>
<dbReference type="GO" id="GO:0016020">
    <property type="term" value="C:membrane"/>
    <property type="evidence" value="ECO:0007669"/>
    <property type="project" value="UniProtKB-SubCell"/>
</dbReference>
<name>A0A8K0TGS9_9PEZI</name>
<dbReference type="InterPro" id="IPR005829">
    <property type="entry name" value="Sugar_transporter_CS"/>
</dbReference>
<dbReference type="PROSITE" id="PS50850">
    <property type="entry name" value="MFS"/>
    <property type="match status" value="1"/>
</dbReference>
<evidence type="ECO:0000313" key="11">
    <source>
        <dbReference type="Proteomes" id="UP000813385"/>
    </source>
</evidence>
<evidence type="ECO:0000256" key="7">
    <source>
        <dbReference type="SAM" id="MobiDB-lite"/>
    </source>
</evidence>
<dbReference type="Proteomes" id="UP000813385">
    <property type="component" value="Unassembled WGS sequence"/>
</dbReference>
<dbReference type="SUPFAM" id="SSF103473">
    <property type="entry name" value="MFS general substrate transporter"/>
    <property type="match status" value="1"/>
</dbReference>
<evidence type="ECO:0000256" key="6">
    <source>
        <dbReference type="ARBA" id="ARBA00023242"/>
    </source>
</evidence>
<feature type="region of interest" description="Disordered" evidence="7">
    <location>
        <begin position="1"/>
        <end position="28"/>
    </location>
</feature>
<feature type="compositionally biased region" description="Polar residues" evidence="7">
    <location>
        <begin position="13"/>
        <end position="24"/>
    </location>
</feature>
<dbReference type="PANTHER" id="PTHR48022:SF78">
    <property type="entry name" value="MONOSACCHARIDE TRANSPORTER, PUTATIVE (AFU_ORTHOLOGUE AFUA_2G02110)-RELATED"/>
    <property type="match status" value="1"/>
</dbReference>
<feature type="transmembrane region" description="Helical" evidence="8">
    <location>
        <begin position="97"/>
        <end position="119"/>
    </location>
</feature>
<proteinExistence type="inferred from homology"/>
<feature type="transmembrane region" description="Helical" evidence="8">
    <location>
        <begin position="487"/>
        <end position="508"/>
    </location>
</feature>
<keyword evidence="6" id="KW-0539">Nucleus</keyword>
<dbReference type="AlphaFoldDB" id="A0A8K0TGS9"/>